<accession>A0AAV2MK40</accession>
<dbReference type="GO" id="GO:0050930">
    <property type="term" value="P:induction of positive chemotaxis"/>
    <property type="evidence" value="ECO:0007669"/>
    <property type="project" value="TreeGrafter"/>
</dbReference>
<evidence type="ECO:0000313" key="6">
    <source>
        <dbReference type="EMBL" id="CAL1613642.1"/>
    </source>
</evidence>
<keyword evidence="1 3" id="KW-0339">Growth factor</keyword>
<dbReference type="GO" id="GO:0016020">
    <property type="term" value="C:membrane"/>
    <property type="evidence" value="ECO:0007669"/>
    <property type="project" value="InterPro"/>
</dbReference>
<dbReference type="GO" id="GO:0060754">
    <property type="term" value="P:positive regulation of mast cell chemotaxis"/>
    <property type="evidence" value="ECO:0007669"/>
    <property type="project" value="TreeGrafter"/>
</dbReference>
<dbReference type="GO" id="GO:0005615">
    <property type="term" value="C:extracellular space"/>
    <property type="evidence" value="ECO:0007669"/>
    <property type="project" value="TreeGrafter"/>
</dbReference>
<feature type="region of interest" description="Disordered" evidence="4">
    <location>
        <begin position="123"/>
        <end position="170"/>
    </location>
</feature>
<keyword evidence="7" id="KW-1185">Reference proteome</keyword>
<dbReference type="SMART" id="SM00141">
    <property type="entry name" value="PDGF"/>
    <property type="match status" value="1"/>
</dbReference>
<dbReference type="SUPFAM" id="SSF57593">
    <property type="entry name" value="Heparin-binding domain from vascular endothelial growth factor"/>
    <property type="match status" value="1"/>
</dbReference>
<dbReference type="Proteomes" id="UP001497482">
    <property type="component" value="Chromosome 8"/>
</dbReference>
<proteinExistence type="inferred from homology"/>
<dbReference type="InterPro" id="IPR050507">
    <property type="entry name" value="PDGF/VEGF_growth_factor"/>
</dbReference>
<feature type="domain" description="Platelet-derived growth factor (PDGF) family profile" evidence="5">
    <location>
        <begin position="24"/>
        <end position="119"/>
    </location>
</feature>
<dbReference type="CDD" id="cd00135">
    <property type="entry name" value="PDGF"/>
    <property type="match status" value="1"/>
</dbReference>
<dbReference type="Gene3D" id="2.10.90.10">
    <property type="entry name" value="Cystine-knot cytokines"/>
    <property type="match status" value="1"/>
</dbReference>
<dbReference type="GO" id="GO:0008083">
    <property type="term" value="F:growth factor activity"/>
    <property type="evidence" value="ECO:0007669"/>
    <property type="project" value="UniProtKB-KW"/>
</dbReference>
<dbReference type="AlphaFoldDB" id="A0AAV2MK40"/>
<dbReference type="GO" id="GO:0002040">
    <property type="term" value="P:sprouting angiogenesis"/>
    <property type="evidence" value="ECO:0007669"/>
    <property type="project" value="TreeGrafter"/>
</dbReference>
<dbReference type="GO" id="GO:0048010">
    <property type="term" value="P:vascular endothelial growth factor receptor signaling pathway"/>
    <property type="evidence" value="ECO:0007669"/>
    <property type="project" value="TreeGrafter"/>
</dbReference>
<evidence type="ECO:0000313" key="7">
    <source>
        <dbReference type="Proteomes" id="UP001497482"/>
    </source>
</evidence>
<dbReference type="InterPro" id="IPR000072">
    <property type="entry name" value="PDGF/VEGF_dom"/>
</dbReference>
<dbReference type="GO" id="GO:0005172">
    <property type="term" value="F:vascular endothelial growth factor receptor binding"/>
    <property type="evidence" value="ECO:0007669"/>
    <property type="project" value="TreeGrafter"/>
</dbReference>
<evidence type="ECO:0000256" key="1">
    <source>
        <dbReference type="ARBA" id="ARBA00023030"/>
    </source>
</evidence>
<dbReference type="GO" id="GO:0008201">
    <property type="term" value="F:heparin binding"/>
    <property type="evidence" value="ECO:0007669"/>
    <property type="project" value="InterPro"/>
</dbReference>
<dbReference type="Gene3D" id="2.10.160.10">
    <property type="entry name" value="Vascular endothelial growth factor, heparin-binding domain"/>
    <property type="match status" value="1"/>
</dbReference>
<dbReference type="GO" id="GO:0001938">
    <property type="term" value="P:positive regulation of endothelial cell proliferation"/>
    <property type="evidence" value="ECO:0007669"/>
    <property type="project" value="TreeGrafter"/>
</dbReference>
<dbReference type="PROSITE" id="PS50278">
    <property type="entry name" value="PDGF_2"/>
    <property type="match status" value="1"/>
</dbReference>
<evidence type="ECO:0000256" key="2">
    <source>
        <dbReference type="ARBA" id="ARBA00023157"/>
    </source>
</evidence>
<dbReference type="SUPFAM" id="SSF57501">
    <property type="entry name" value="Cystine-knot cytokines"/>
    <property type="match status" value="1"/>
</dbReference>
<dbReference type="InterPro" id="IPR036841">
    <property type="entry name" value="VEGF_C_sf"/>
</dbReference>
<dbReference type="GO" id="GO:0045766">
    <property type="term" value="P:positive regulation of angiogenesis"/>
    <property type="evidence" value="ECO:0007669"/>
    <property type="project" value="TreeGrafter"/>
</dbReference>
<dbReference type="GO" id="GO:0042056">
    <property type="term" value="F:chemoattractant activity"/>
    <property type="evidence" value="ECO:0007669"/>
    <property type="project" value="TreeGrafter"/>
</dbReference>
<name>A0AAV2MK40_KNICA</name>
<evidence type="ECO:0000256" key="3">
    <source>
        <dbReference type="RuleBase" id="RU003818"/>
    </source>
</evidence>
<feature type="compositionally biased region" description="Polar residues" evidence="4">
    <location>
        <begin position="151"/>
        <end position="170"/>
    </location>
</feature>
<keyword evidence="2" id="KW-1015">Disulfide bond</keyword>
<dbReference type="GO" id="GO:0001666">
    <property type="term" value="P:response to hypoxia"/>
    <property type="evidence" value="ECO:0007669"/>
    <property type="project" value="TreeGrafter"/>
</dbReference>
<dbReference type="Pfam" id="PF00341">
    <property type="entry name" value="PDGF"/>
    <property type="match status" value="1"/>
</dbReference>
<dbReference type="InterPro" id="IPR029034">
    <property type="entry name" value="Cystine-knot_cytokine"/>
</dbReference>
<feature type="compositionally biased region" description="Basic residues" evidence="4">
    <location>
        <begin position="132"/>
        <end position="148"/>
    </location>
</feature>
<dbReference type="PANTHER" id="PTHR12025">
    <property type="entry name" value="VASCULAR ENDOTHELIAL GROWTH FACTOR"/>
    <property type="match status" value="1"/>
</dbReference>
<dbReference type="EMBL" id="OZ035830">
    <property type="protein sequence ID" value="CAL1613642.1"/>
    <property type="molecule type" value="Genomic_DNA"/>
</dbReference>
<evidence type="ECO:0000256" key="4">
    <source>
        <dbReference type="SAM" id="MobiDB-lite"/>
    </source>
</evidence>
<protein>
    <recommendedName>
        <fullName evidence="5">Platelet-derived growth factor (PDGF) family profile domain-containing protein</fullName>
    </recommendedName>
</protein>
<reference evidence="6 7" key="1">
    <citation type="submission" date="2024-04" db="EMBL/GenBank/DDBJ databases">
        <authorList>
            <person name="Waldvogel A.-M."/>
            <person name="Schoenle A."/>
        </authorList>
    </citation>
    <scope>NUCLEOTIDE SEQUENCE [LARGE SCALE GENOMIC DNA]</scope>
</reference>
<dbReference type="GO" id="GO:0038084">
    <property type="term" value="P:vascular endothelial growth factor signaling pathway"/>
    <property type="evidence" value="ECO:0007669"/>
    <property type="project" value="TreeGrafter"/>
</dbReference>
<gene>
    <name evidence="6" type="ORF">KC01_LOCUS39817</name>
</gene>
<comment type="similarity">
    <text evidence="3">Belongs to the PDGF/VEGF growth factor family.</text>
</comment>
<dbReference type="PANTHER" id="PTHR12025:SF14">
    <property type="entry name" value="SNAKE VENOM VASCULAR ENDOTHELIAL GROWTH FACTOR TOXIN VR-1'-LIKE ISOFORM X1-RELATED"/>
    <property type="match status" value="1"/>
</dbReference>
<organism evidence="6 7">
    <name type="scientific">Knipowitschia caucasica</name>
    <name type="common">Caucasian dwarf goby</name>
    <name type="synonym">Pomatoschistus caucasicus</name>
    <dbReference type="NCBI Taxonomy" id="637954"/>
    <lineage>
        <taxon>Eukaryota</taxon>
        <taxon>Metazoa</taxon>
        <taxon>Chordata</taxon>
        <taxon>Craniata</taxon>
        <taxon>Vertebrata</taxon>
        <taxon>Euteleostomi</taxon>
        <taxon>Actinopterygii</taxon>
        <taxon>Neopterygii</taxon>
        <taxon>Teleostei</taxon>
        <taxon>Neoteleostei</taxon>
        <taxon>Acanthomorphata</taxon>
        <taxon>Gobiaria</taxon>
        <taxon>Gobiiformes</taxon>
        <taxon>Gobioidei</taxon>
        <taxon>Gobiidae</taxon>
        <taxon>Gobiinae</taxon>
        <taxon>Knipowitschia</taxon>
    </lineage>
</organism>
<evidence type="ECO:0000259" key="5">
    <source>
        <dbReference type="PROSITE" id="PS50278"/>
    </source>
</evidence>
<sequence>MLMSHAKNAQTKPTATTKLREEREVRRWLEVYSRSGCEPRDSLVEVWREFPEETHHLFVPACVSLQRCGGCCADEAWECVPTHTHKLTMELMRTSFMNHELVELPFEEHSRCDCRIKEQFQTTPATRSREKTTRRHRQKGNKRGKSKQKTTESPSAVITEASPDTQSTALSVTSASIGPVASASTPRCDPCRGRRWTLDSTSCQCRCRINPESCSQKGHKLNVRRCRCEAMRT</sequence>